<protein>
    <submittedName>
        <fullName evidence="2">Uncharacterized protein</fullName>
    </submittedName>
</protein>
<keyword evidence="1" id="KW-1133">Transmembrane helix</keyword>
<sequence>MVEYYVYVSLVMLMAVGGMLAVAFTTRDIRGRGGFALDIASAVVVGLFIAALAWTTVL</sequence>
<keyword evidence="1" id="KW-0472">Membrane</keyword>
<evidence type="ECO:0000313" key="3">
    <source>
        <dbReference type="Proteomes" id="UP001596312"/>
    </source>
</evidence>
<proteinExistence type="predicted"/>
<reference evidence="2 3" key="1">
    <citation type="journal article" date="2019" name="Int. J. Syst. Evol. Microbiol.">
        <title>The Global Catalogue of Microorganisms (GCM) 10K type strain sequencing project: providing services to taxonomists for standard genome sequencing and annotation.</title>
        <authorList>
            <consortium name="The Broad Institute Genomics Platform"/>
            <consortium name="The Broad Institute Genome Sequencing Center for Infectious Disease"/>
            <person name="Wu L."/>
            <person name="Ma J."/>
        </authorList>
    </citation>
    <scope>NUCLEOTIDE SEQUENCE [LARGE SCALE GENOMIC DNA]</scope>
    <source>
        <strain evidence="2 3">CGMCC 1.3240</strain>
    </source>
</reference>
<name>A0ABD5V2T9_9EURY</name>
<feature type="transmembrane region" description="Helical" evidence="1">
    <location>
        <begin position="6"/>
        <end position="24"/>
    </location>
</feature>
<dbReference type="EMBL" id="JBHSXQ010000002">
    <property type="protein sequence ID" value="MFC6905156.1"/>
    <property type="molecule type" value="Genomic_DNA"/>
</dbReference>
<evidence type="ECO:0000313" key="2">
    <source>
        <dbReference type="EMBL" id="MFC6905156.1"/>
    </source>
</evidence>
<dbReference type="AlphaFoldDB" id="A0ABD5V2T9"/>
<organism evidence="2 3">
    <name type="scientific">Halalkalicoccus tibetensis</name>
    <dbReference type="NCBI Taxonomy" id="175632"/>
    <lineage>
        <taxon>Archaea</taxon>
        <taxon>Methanobacteriati</taxon>
        <taxon>Methanobacteriota</taxon>
        <taxon>Stenosarchaea group</taxon>
        <taxon>Halobacteria</taxon>
        <taxon>Halobacteriales</taxon>
        <taxon>Halococcaceae</taxon>
        <taxon>Halalkalicoccus</taxon>
    </lineage>
</organism>
<dbReference type="Proteomes" id="UP001596312">
    <property type="component" value="Unassembled WGS sequence"/>
</dbReference>
<accession>A0ABD5V2T9</accession>
<comment type="caution">
    <text evidence="2">The sequence shown here is derived from an EMBL/GenBank/DDBJ whole genome shotgun (WGS) entry which is preliminary data.</text>
</comment>
<gene>
    <name evidence="2" type="ORF">ACFQGH_08090</name>
</gene>
<keyword evidence="1" id="KW-0812">Transmembrane</keyword>
<keyword evidence="3" id="KW-1185">Reference proteome</keyword>
<feature type="transmembrane region" description="Helical" evidence="1">
    <location>
        <begin position="36"/>
        <end position="57"/>
    </location>
</feature>
<dbReference type="RefSeq" id="WP_340603670.1">
    <property type="nucleotide sequence ID" value="NZ_JBBMXV010000002.1"/>
</dbReference>
<evidence type="ECO:0000256" key="1">
    <source>
        <dbReference type="SAM" id="Phobius"/>
    </source>
</evidence>